<dbReference type="EMBL" id="JAUOPG010000001">
    <property type="protein sequence ID" value="MDO6452424.1"/>
    <property type="molecule type" value="Genomic_DNA"/>
</dbReference>
<feature type="transmembrane region" description="Helical" evidence="1">
    <location>
        <begin position="47"/>
        <end position="67"/>
    </location>
</feature>
<feature type="transmembrane region" description="Helical" evidence="1">
    <location>
        <begin position="249"/>
        <end position="278"/>
    </location>
</feature>
<evidence type="ECO:0000313" key="2">
    <source>
        <dbReference type="EMBL" id="MDO6452424.1"/>
    </source>
</evidence>
<dbReference type="Proteomes" id="UP001169862">
    <property type="component" value="Unassembled WGS sequence"/>
</dbReference>
<dbReference type="GO" id="GO:0005886">
    <property type="term" value="C:plasma membrane"/>
    <property type="evidence" value="ECO:0007669"/>
    <property type="project" value="TreeGrafter"/>
</dbReference>
<name>A0AAW7XH99_9GAMM</name>
<evidence type="ECO:0000256" key="1">
    <source>
        <dbReference type="SAM" id="Phobius"/>
    </source>
</evidence>
<keyword evidence="1" id="KW-1133">Transmembrane helix</keyword>
<feature type="transmembrane region" description="Helical" evidence="1">
    <location>
        <begin position="207"/>
        <end position="229"/>
    </location>
</feature>
<reference evidence="2" key="1">
    <citation type="submission" date="2023-07" db="EMBL/GenBank/DDBJ databases">
        <title>Genome content predicts the carbon catabolic preferences of heterotrophic bacteria.</title>
        <authorList>
            <person name="Gralka M."/>
        </authorList>
    </citation>
    <scope>NUCLEOTIDE SEQUENCE</scope>
    <source>
        <strain evidence="2">I2M16</strain>
    </source>
</reference>
<dbReference type="PANTHER" id="PTHR30199:SF0">
    <property type="entry name" value="INNER MEMBRANE PROTEIN YDCO"/>
    <property type="match status" value="1"/>
</dbReference>
<dbReference type="GO" id="GO:0042925">
    <property type="term" value="F:benzoate transmembrane transporter activity"/>
    <property type="evidence" value="ECO:0007669"/>
    <property type="project" value="InterPro"/>
</dbReference>
<feature type="transmembrane region" description="Helical" evidence="1">
    <location>
        <begin position="126"/>
        <end position="146"/>
    </location>
</feature>
<gene>
    <name evidence="2" type="ORF">Q4490_02495</name>
</gene>
<comment type="caution">
    <text evidence="2">The sequence shown here is derived from an EMBL/GenBank/DDBJ whole genome shotgun (WGS) entry which is preliminary data.</text>
</comment>
<keyword evidence="1" id="KW-0812">Transmembrane</keyword>
<feature type="transmembrane region" description="Helical" evidence="1">
    <location>
        <begin position="12"/>
        <end position="35"/>
    </location>
</feature>
<dbReference type="PANTHER" id="PTHR30199">
    <property type="entry name" value="MFS FAMILY TRANSPORTER, PREDICTED SUBSTRATE BENZOATE"/>
    <property type="match status" value="1"/>
</dbReference>
<feature type="transmembrane region" description="Helical" evidence="1">
    <location>
        <begin position="96"/>
        <end position="119"/>
    </location>
</feature>
<feature type="transmembrane region" description="Helical" evidence="1">
    <location>
        <begin position="351"/>
        <end position="384"/>
    </location>
</feature>
<accession>A0AAW7XH99</accession>
<evidence type="ECO:0000313" key="3">
    <source>
        <dbReference type="Proteomes" id="UP001169862"/>
    </source>
</evidence>
<dbReference type="RefSeq" id="WP_303548419.1">
    <property type="nucleotide sequence ID" value="NZ_CAXHZV010000001.1"/>
</dbReference>
<proteinExistence type="predicted"/>
<protein>
    <submittedName>
        <fullName evidence="2">Benzoate/H(+) symporter BenE family transporter</fullName>
    </submittedName>
</protein>
<dbReference type="NCBIfam" id="TIGR00843">
    <property type="entry name" value="benE"/>
    <property type="match status" value="1"/>
</dbReference>
<organism evidence="2 3">
    <name type="scientific">Neptunomonas phycophila</name>
    <dbReference type="NCBI Taxonomy" id="1572645"/>
    <lineage>
        <taxon>Bacteria</taxon>
        <taxon>Pseudomonadati</taxon>
        <taxon>Pseudomonadota</taxon>
        <taxon>Gammaproteobacteria</taxon>
        <taxon>Oceanospirillales</taxon>
        <taxon>Oceanospirillaceae</taxon>
        <taxon>Neptunomonas</taxon>
    </lineage>
</organism>
<dbReference type="AlphaFoldDB" id="A0AAW7XH99"/>
<keyword evidence="1" id="KW-0472">Membrane</keyword>
<feature type="transmembrane region" description="Helical" evidence="1">
    <location>
        <begin position="320"/>
        <end position="339"/>
    </location>
</feature>
<dbReference type="Pfam" id="PF03594">
    <property type="entry name" value="BenE"/>
    <property type="match status" value="1"/>
</dbReference>
<sequence length="395" mass="41001">MPTLIKDFSVSALVAGLLAVLVSYSGPLAIVFQAGNKAGIDHDMMTSWVWSISIGAGITSIVLSTVLRVPVVTAWSAPGTALLVGLFPDLSLNEMVAAYVTAAVIQLIIGVSGAFDYLVKLIPPGIAAGMMAGILFQFSLGAFLAIETTPVLTLGMLMSYVVARRWLTKYTLVCLLGAGIVLAIFSEGTSLSHVGLELAHPQWITPHWTIASVLSVALPIVLVSLSGQFLPGMAILQGAGYKVSAKPIITFTSLVSIPLAFTGGISTVVAAITAAICTGKDAHEDPSKRYVSGIFNGIFYLVGAVFAGTIVSLFTALPAAFIAVLAGLALLAPIANNLAGAMADAAHREVSLIAFIITASGLSVYGLSSAFWGVVISLACYWILNIKTITKVDTE</sequence>
<dbReference type="InterPro" id="IPR004711">
    <property type="entry name" value="Benzoate_Transporter"/>
</dbReference>
<feature type="transmembrane region" description="Helical" evidence="1">
    <location>
        <begin position="166"/>
        <end position="186"/>
    </location>
</feature>
<feature type="transmembrane region" description="Helical" evidence="1">
    <location>
        <begin position="290"/>
        <end position="314"/>
    </location>
</feature>